<dbReference type="SUPFAM" id="SSF52799">
    <property type="entry name" value="(Phosphotyrosine protein) phosphatases II"/>
    <property type="match status" value="1"/>
</dbReference>
<organism evidence="3 4">
    <name type="scientific">Hebeloma cylindrosporum</name>
    <dbReference type="NCBI Taxonomy" id="76867"/>
    <lineage>
        <taxon>Eukaryota</taxon>
        <taxon>Fungi</taxon>
        <taxon>Dikarya</taxon>
        <taxon>Basidiomycota</taxon>
        <taxon>Agaricomycotina</taxon>
        <taxon>Agaricomycetes</taxon>
        <taxon>Agaricomycetidae</taxon>
        <taxon>Agaricales</taxon>
        <taxon>Agaricineae</taxon>
        <taxon>Hymenogastraceae</taxon>
        <taxon>Hebeloma</taxon>
    </lineage>
</organism>
<evidence type="ECO:0000313" key="4">
    <source>
        <dbReference type="Proteomes" id="UP000053424"/>
    </source>
</evidence>
<dbReference type="Gene3D" id="3.90.190.10">
    <property type="entry name" value="Protein tyrosine phosphatase superfamily"/>
    <property type="match status" value="1"/>
</dbReference>
<dbReference type="InterPro" id="IPR050561">
    <property type="entry name" value="PTP"/>
</dbReference>
<dbReference type="EMBL" id="KN831772">
    <property type="protein sequence ID" value="KIM45166.1"/>
    <property type="molecule type" value="Genomic_DNA"/>
</dbReference>
<proteinExistence type="predicted"/>
<dbReference type="Pfam" id="PF22784">
    <property type="entry name" value="PTP-SAK"/>
    <property type="match status" value="1"/>
</dbReference>
<dbReference type="GO" id="GO:0016791">
    <property type="term" value="F:phosphatase activity"/>
    <property type="evidence" value="ECO:0007669"/>
    <property type="project" value="UniProtKB-ARBA"/>
</dbReference>
<keyword evidence="4" id="KW-1185">Reference proteome</keyword>
<protein>
    <recommendedName>
        <fullName evidence="2">Tyrosine specific protein phosphatases domain-containing protein</fullName>
    </recommendedName>
</protein>
<dbReference type="InterPro" id="IPR003595">
    <property type="entry name" value="Tyr_Pase_cat"/>
</dbReference>
<gene>
    <name evidence="3" type="ORF">M413DRAFT_441847</name>
</gene>
<dbReference type="OrthoDB" id="266663at2759"/>
<dbReference type="InterPro" id="IPR029021">
    <property type="entry name" value="Prot-tyrosine_phosphatase-like"/>
</dbReference>
<dbReference type="HOGENOM" id="CLU_019420_1_0_1"/>
<dbReference type="PANTHER" id="PTHR23339">
    <property type="entry name" value="TYROSINE SPECIFIC PROTEIN PHOSPHATASE AND DUAL SPECIFICITY PROTEIN PHOSPHATASE"/>
    <property type="match status" value="1"/>
</dbReference>
<feature type="domain" description="Tyrosine specific protein phosphatases" evidence="2">
    <location>
        <begin position="292"/>
        <end position="382"/>
    </location>
</feature>
<evidence type="ECO:0000256" key="1">
    <source>
        <dbReference type="ARBA" id="ARBA00022801"/>
    </source>
</evidence>
<dbReference type="AlphaFoldDB" id="A0A0C3CN30"/>
<dbReference type="GO" id="GO:0140096">
    <property type="term" value="F:catalytic activity, acting on a protein"/>
    <property type="evidence" value="ECO:0007669"/>
    <property type="project" value="UniProtKB-ARBA"/>
</dbReference>
<name>A0A0C3CN30_HEBCY</name>
<reference evidence="4" key="2">
    <citation type="submission" date="2015-01" db="EMBL/GenBank/DDBJ databases">
        <title>Evolutionary Origins and Diversification of the Mycorrhizal Mutualists.</title>
        <authorList>
            <consortium name="DOE Joint Genome Institute"/>
            <consortium name="Mycorrhizal Genomics Consortium"/>
            <person name="Kohler A."/>
            <person name="Kuo A."/>
            <person name="Nagy L.G."/>
            <person name="Floudas D."/>
            <person name="Copeland A."/>
            <person name="Barry K.W."/>
            <person name="Cichocki N."/>
            <person name="Veneault-Fourrey C."/>
            <person name="LaButti K."/>
            <person name="Lindquist E.A."/>
            <person name="Lipzen A."/>
            <person name="Lundell T."/>
            <person name="Morin E."/>
            <person name="Murat C."/>
            <person name="Riley R."/>
            <person name="Ohm R."/>
            <person name="Sun H."/>
            <person name="Tunlid A."/>
            <person name="Henrissat B."/>
            <person name="Grigoriev I.V."/>
            <person name="Hibbett D.S."/>
            <person name="Martin F."/>
        </authorList>
    </citation>
    <scope>NUCLEOTIDE SEQUENCE [LARGE SCALE GENOMIC DNA]</scope>
    <source>
        <strain evidence="4">h7</strain>
    </source>
</reference>
<dbReference type="InterPro" id="IPR000387">
    <property type="entry name" value="Tyr_Pase_dom"/>
</dbReference>
<sequence>MAAIAEPLILTPKPSLKNSISHPINISFMIPPDLVALISSHALLSKPFSPTLLEIPSSFNLHRLSNLRDARQILPPKPATPPTFPTLTMQPSDHFPTRSTITDALHAAINSGSINTSGENKVVDQVRNSFLTGFTPDTSVSLSLSLKGPNPFTFQSAMVSHLPQRPEHTIEPAQLSPLPFWTPEPPTIIPFYSPPPFTIGNLFLSSCPGKKVRLNGPVKGRSGVCRDLETDMKRMKQMGVGCIVCCLDDVELEFLGAPWPEYEQSAKKIGIDILRLPIPEGLPPISAACLDAHLLDLINRYSLRGIPILVHCRGGVGRAGVIACCWMIRLGLCGWFDQKTPASSNFTADGARSQDTIAFVEKVIALVRRRRSMKAIETYEQVEFLVDYVDHLRHGSPQTLLGEFACLL</sequence>
<dbReference type="PROSITE" id="PS50056">
    <property type="entry name" value="TYR_PHOSPHATASE_2"/>
    <property type="match status" value="1"/>
</dbReference>
<dbReference type="STRING" id="686832.A0A0C3CN30"/>
<evidence type="ECO:0000259" key="2">
    <source>
        <dbReference type="PROSITE" id="PS50056"/>
    </source>
</evidence>
<evidence type="ECO:0000313" key="3">
    <source>
        <dbReference type="EMBL" id="KIM45166.1"/>
    </source>
</evidence>
<dbReference type="Proteomes" id="UP000053424">
    <property type="component" value="Unassembled WGS sequence"/>
</dbReference>
<accession>A0A0C3CN30</accession>
<reference evidence="3 4" key="1">
    <citation type="submission" date="2014-04" db="EMBL/GenBank/DDBJ databases">
        <authorList>
            <consortium name="DOE Joint Genome Institute"/>
            <person name="Kuo A."/>
            <person name="Gay G."/>
            <person name="Dore J."/>
            <person name="Kohler A."/>
            <person name="Nagy L.G."/>
            <person name="Floudas D."/>
            <person name="Copeland A."/>
            <person name="Barry K.W."/>
            <person name="Cichocki N."/>
            <person name="Veneault-Fourrey C."/>
            <person name="LaButti K."/>
            <person name="Lindquist E.A."/>
            <person name="Lipzen A."/>
            <person name="Lundell T."/>
            <person name="Morin E."/>
            <person name="Murat C."/>
            <person name="Sun H."/>
            <person name="Tunlid A."/>
            <person name="Henrissat B."/>
            <person name="Grigoriev I.V."/>
            <person name="Hibbett D.S."/>
            <person name="Martin F."/>
            <person name="Nordberg H.P."/>
            <person name="Cantor M.N."/>
            <person name="Hua S.X."/>
        </authorList>
    </citation>
    <scope>NUCLEOTIDE SEQUENCE [LARGE SCALE GENOMIC DNA]</scope>
    <source>
        <strain evidence="4">h7</strain>
    </source>
</reference>
<keyword evidence="1" id="KW-0378">Hydrolase</keyword>
<dbReference type="SMART" id="SM00404">
    <property type="entry name" value="PTPc_motif"/>
    <property type="match status" value="1"/>
</dbReference>
<dbReference type="InterPro" id="IPR057023">
    <property type="entry name" value="PTP-SAK"/>
</dbReference>